<dbReference type="Gramene" id="TRITD3Bv1G201950.1">
    <property type="protein sequence ID" value="TRITD3Bv1G201950.1"/>
    <property type="gene ID" value="TRITD3Bv1G201950"/>
</dbReference>
<protein>
    <submittedName>
        <fullName evidence="2">Uncharacterized protein</fullName>
    </submittedName>
</protein>
<evidence type="ECO:0000313" key="2">
    <source>
        <dbReference type="EMBL" id="VAH81613.1"/>
    </source>
</evidence>
<proteinExistence type="predicted"/>
<evidence type="ECO:0000313" key="3">
    <source>
        <dbReference type="Proteomes" id="UP000324705"/>
    </source>
</evidence>
<sequence length="131" mass="14052">MSKSGGRTRSTTVAAEGRSSSRARRRRVGARPPRPRAGPRARRRLPSPPAQLVPSGPGRVGAAMLAEPLQIPADQAALALGALSAVLPGDDDDPAADDAWEANLHAVLLFLYIQPYKRLVPRPRFHPFAHV</sequence>
<evidence type="ECO:0000256" key="1">
    <source>
        <dbReference type="SAM" id="MobiDB-lite"/>
    </source>
</evidence>
<feature type="compositionally biased region" description="Polar residues" evidence="1">
    <location>
        <begin position="1"/>
        <end position="13"/>
    </location>
</feature>
<keyword evidence="3" id="KW-1185">Reference proteome</keyword>
<dbReference type="Proteomes" id="UP000324705">
    <property type="component" value="Chromosome 3B"/>
</dbReference>
<feature type="region of interest" description="Disordered" evidence="1">
    <location>
        <begin position="1"/>
        <end position="59"/>
    </location>
</feature>
<dbReference type="AlphaFoldDB" id="A0A9R1QQS8"/>
<dbReference type="EMBL" id="LT934116">
    <property type="protein sequence ID" value="VAH81613.1"/>
    <property type="molecule type" value="Genomic_DNA"/>
</dbReference>
<feature type="compositionally biased region" description="Basic residues" evidence="1">
    <location>
        <begin position="21"/>
        <end position="45"/>
    </location>
</feature>
<organism evidence="2 3">
    <name type="scientific">Triticum turgidum subsp. durum</name>
    <name type="common">Durum wheat</name>
    <name type="synonym">Triticum durum</name>
    <dbReference type="NCBI Taxonomy" id="4567"/>
    <lineage>
        <taxon>Eukaryota</taxon>
        <taxon>Viridiplantae</taxon>
        <taxon>Streptophyta</taxon>
        <taxon>Embryophyta</taxon>
        <taxon>Tracheophyta</taxon>
        <taxon>Spermatophyta</taxon>
        <taxon>Magnoliopsida</taxon>
        <taxon>Liliopsida</taxon>
        <taxon>Poales</taxon>
        <taxon>Poaceae</taxon>
        <taxon>BOP clade</taxon>
        <taxon>Pooideae</taxon>
        <taxon>Triticodae</taxon>
        <taxon>Triticeae</taxon>
        <taxon>Triticinae</taxon>
        <taxon>Triticum</taxon>
    </lineage>
</organism>
<name>A0A9R1QQS8_TRITD</name>
<reference evidence="2 3" key="1">
    <citation type="submission" date="2017-09" db="EMBL/GenBank/DDBJ databases">
        <authorList>
            <consortium name="International Durum Wheat Genome Sequencing Consortium (IDWGSC)"/>
            <person name="Milanesi L."/>
        </authorList>
    </citation>
    <scope>NUCLEOTIDE SEQUENCE [LARGE SCALE GENOMIC DNA]</scope>
    <source>
        <strain evidence="3">cv. Svevo</strain>
    </source>
</reference>
<accession>A0A9R1QQS8</accession>
<gene>
    <name evidence="2" type="ORF">TRITD_3Bv1G201950</name>
</gene>